<dbReference type="PANTHER" id="PTHR35807">
    <property type="entry name" value="TRANSCRIPTIONAL REGULATOR REDD-RELATED"/>
    <property type="match status" value="1"/>
</dbReference>
<accession>A0A4R0K1L3</accession>
<evidence type="ECO:0000256" key="1">
    <source>
        <dbReference type="SAM" id="MobiDB-lite"/>
    </source>
</evidence>
<comment type="caution">
    <text evidence="3">The sequence shown here is derived from an EMBL/GenBank/DDBJ whole genome shotgun (WGS) entry which is preliminary data.</text>
</comment>
<dbReference type="Gene3D" id="1.10.10.10">
    <property type="entry name" value="Winged helix-like DNA-binding domain superfamily/Winged helix DNA-binding domain"/>
    <property type="match status" value="1"/>
</dbReference>
<dbReference type="InterPro" id="IPR051677">
    <property type="entry name" value="AfsR-DnrI-RedD_regulator"/>
</dbReference>
<dbReference type="AlphaFoldDB" id="A0A4R0K1L3"/>
<name>A0A4R0K1L3_9ACTN</name>
<feature type="region of interest" description="Disordered" evidence="1">
    <location>
        <begin position="1"/>
        <end position="59"/>
    </location>
</feature>
<dbReference type="Pfam" id="PF03704">
    <property type="entry name" value="BTAD"/>
    <property type="match status" value="1"/>
</dbReference>
<dbReference type="InterPro" id="IPR036388">
    <property type="entry name" value="WH-like_DNA-bd_sf"/>
</dbReference>
<feature type="compositionally biased region" description="Basic residues" evidence="1">
    <location>
        <begin position="26"/>
        <end position="51"/>
    </location>
</feature>
<dbReference type="SMART" id="SM01043">
    <property type="entry name" value="BTAD"/>
    <property type="match status" value="1"/>
</dbReference>
<protein>
    <submittedName>
        <fullName evidence="3">SARP family transcriptional regulator</fullName>
    </submittedName>
</protein>
<sequence length="676" mass="72748">MVHGLLRPDHAHRGQPGRRGLSPFRQRPRRRTASVRLRGRRNRCRPRRIPRGGRNPPLGCALAGSVEAGDTGDLTEGVRSLATIRLLGPPEIERDGEPGRQPRGRKAWALLGYLLLAERPPSRRRLAELFFADAEDPLGALRWTLAELRRAIGVPDLLTGDPVVTALDDATTVDVLLVGEPSTAPEALLSLGGELLEGVELESCPEFESWLLVERRRVAGAVEARLRQNAVAHLAAGQADQAIPFAARAVAINPHEQGNHELLIRSLATSGDRVAALRQIAICEDLFRRELGIEVSTSLQQAATQSPAPLSGRAAAVSQLQAGRAAIVAGAVDAGLQCLRQAAALAVQCRDKTLEARALAALGGALVHAIRGHDEEGAIVLHEALLVADQAGERSTAVLAFRELGFIEVQAGRRKTGDEWLAKAQALAESDEENAAILGVRGMNSSDRSDYPTAFEQLGESVELAGRCGDRRQQAWSLSLVGRAHLLRGEYGEAAAALAESLDLVHRERWIAFLPWPQALAAELDLQAGKLDVAVEGFEQAWALGCQLGDPCWEGMAGRGLAMLNTQQGDHSAATKWLDLALTRASTEPDRYQWVHAHVLDAAITAALDQSDHDRALQLAGRLSTLAARCDLRELLVHANLHLSHLGNPQAAQTAQTLSTTIDNPALHQLIADRQS</sequence>
<reference evidence="3 4" key="1">
    <citation type="submission" date="2019-02" db="EMBL/GenBank/DDBJ databases">
        <title>Kribbella capetownensis sp. nov. and Kribbella speibonae sp. nov., isolated from soil.</title>
        <authorList>
            <person name="Curtis S.M."/>
            <person name="Norton I."/>
            <person name="Everest G.J."/>
            <person name="Meyers P.R."/>
        </authorList>
    </citation>
    <scope>NUCLEOTIDE SEQUENCE [LARGE SCALE GENOMIC DNA]</scope>
    <source>
        <strain evidence="3 4">YM53</strain>
    </source>
</reference>
<dbReference type="PANTHER" id="PTHR35807:SF3">
    <property type="entry name" value="BLL5740 PROTEIN"/>
    <property type="match status" value="1"/>
</dbReference>
<feature type="domain" description="Bacterial transcriptional activator" evidence="2">
    <location>
        <begin position="173"/>
        <end position="307"/>
    </location>
</feature>
<evidence type="ECO:0000259" key="2">
    <source>
        <dbReference type="SMART" id="SM01043"/>
    </source>
</evidence>
<dbReference type="EMBL" id="SJKD01000004">
    <property type="protein sequence ID" value="TCC48695.1"/>
    <property type="molecule type" value="Genomic_DNA"/>
</dbReference>
<proteinExistence type="predicted"/>
<feature type="compositionally biased region" description="Basic and acidic residues" evidence="1">
    <location>
        <begin position="1"/>
        <end position="12"/>
    </location>
</feature>
<evidence type="ECO:0000313" key="3">
    <source>
        <dbReference type="EMBL" id="TCC48695.1"/>
    </source>
</evidence>
<dbReference type="InterPro" id="IPR005158">
    <property type="entry name" value="BTAD"/>
</dbReference>
<dbReference type="Proteomes" id="UP000293342">
    <property type="component" value="Unassembled WGS sequence"/>
</dbReference>
<dbReference type="Gene3D" id="1.25.40.10">
    <property type="entry name" value="Tetratricopeptide repeat domain"/>
    <property type="match status" value="3"/>
</dbReference>
<organism evidence="3 4">
    <name type="scientific">Kribbella capetownensis</name>
    <dbReference type="NCBI Taxonomy" id="1572659"/>
    <lineage>
        <taxon>Bacteria</taxon>
        <taxon>Bacillati</taxon>
        <taxon>Actinomycetota</taxon>
        <taxon>Actinomycetes</taxon>
        <taxon>Propionibacteriales</taxon>
        <taxon>Kribbellaceae</taxon>
        <taxon>Kribbella</taxon>
    </lineage>
</organism>
<dbReference type="OrthoDB" id="118790at2"/>
<gene>
    <name evidence="3" type="ORF">E0H75_19135</name>
</gene>
<dbReference type="SUPFAM" id="SSF48452">
    <property type="entry name" value="TPR-like"/>
    <property type="match status" value="3"/>
</dbReference>
<evidence type="ECO:0000313" key="4">
    <source>
        <dbReference type="Proteomes" id="UP000293342"/>
    </source>
</evidence>
<dbReference type="InterPro" id="IPR011990">
    <property type="entry name" value="TPR-like_helical_dom_sf"/>
</dbReference>
<keyword evidence="4" id="KW-1185">Reference proteome</keyword>